<organism evidence="3 4">
    <name type="scientific">Mucilaginibacter straminoryzae</name>
    <dbReference type="NCBI Taxonomy" id="2932774"/>
    <lineage>
        <taxon>Bacteria</taxon>
        <taxon>Pseudomonadati</taxon>
        <taxon>Bacteroidota</taxon>
        <taxon>Sphingobacteriia</taxon>
        <taxon>Sphingobacteriales</taxon>
        <taxon>Sphingobacteriaceae</taxon>
        <taxon>Mucilaginibacter</taxon>
    </lineage>
</organism>
<evidence type="ECO:0000256" key="1">
    <source>
        <dbReference type="SAM" id="SignalP"/>
    </source>
</evidence>
<feature type="signal peptide" evidence="1">
    <location>
        <begin position="1"/>
        <end position="20"/>
    </location>
</feature>
<gene>
    <name evidence="3" type="ORF">MUY27_15480</name>
</gene>
<dbReference type="PROSITE" id="PS51257">
    <property type="entry name" value="PROKAR_LIPOPROTEIN"/>
    <property type="match status" value="1"/>
</dbReference>
<dbReference type="PANTHER" id="PTHR38593:SF1">
    <property type="entry name" value="BLR2558 PROTEIN"/>
    <property type="match status" value="1"/>
</dbReference>
<reference evidence="3" key="1">
    <citation type="submission" date="2022-04" db="EMBL/GenBank/DDBJ databases">
        <title>Mucilaginibacter sp. RS28 isolated from freshwater.</title>
        <authorList>
            <person name="Ko S.-R."/>
        </authorList>
    </citation>
    <scope>NUCLEOTIDE SEQUENCE</scope>
    <source>
        <strain evidence="3">RS28</strain>
    </source>
</reference>
<name>A0A9X1X6N5_9SPHI</name>
<protein>
    <submittedName>
        <fullName evidence="3">DUF4142 domain-containing protein</fullName>
    </submittedName>
</protein>
<dbReference type="PANTHER" id="PTHR38593">
    <property type="entry name" value="BLR2558 PROTEIN"/>
    <property type="match status" value="1"/>
</dbReference>
<accession>A0A9X1X6N5</accession>
<dbReference type="InterPro" id="IPR025419">
    <property type="entry name" value="DUF4142"/>
</dbReference>
<evidence type="ECO:0000313" key="4">
    <source>
        <dbReference type="Proteomes" id="UP001139450"/>
    </source>
</evidence>
<dbReference type="Proteomes" id="UP001139450">
    <property type="component" value="Unassembled WGS sequence"/>
</dbReference>
<dbReference type="Pfam" id="PF13628">
    <property type="entry name" value="DUF4142"/>
    <property type="match status" value="1"/>
</dbReference>
<comment type="caution">
    <text evidence="3">The sequence shown here is derived from an EMBL/GenBank/DDBJ whole genome shotgun (WGS) entry which is preliminary data.</text>
</comment>
<dbReference type="Gene3D" id="1.20.1260.10">
    <property type="match status" value="1"/>
</dbReference>
<dbReference type="AlphaFoldDB" id="A0A9X1X6N5"/>
<keyword evidence="4" id="KW-1185">Reference proteome</keyword>
<feature type="chain" id="PRO_5040827156" evidence="1">
    <location>
        <begin position="21"/>
        <end position="176"/>
    </location>
</feature>
<dbReference type="RefSeq" id="WP_245131439.1">
    <property type="nucleotide sequence ID" value="NZ_JALJEJ010000008.1"/>
</dbReference>
<evidence type="ECO:0000313" key="3">
    <source>
        <dbReference type="EMBL" id="MCJ8211120.1"/>
    </source>
</evidence>
<feature type="domain" description="DUF4142" evidence="2">
    <location>
        <begin position="39"/>
        <end position="171"/>
    </location>
</feature>
<dbReference type="EMBL" id="JALJEJ010000008">
    <property type="protein sequence ID" value="MCJ8211120.1"/>
    <property type="molecule type" value="Genomic_DNA"/>
</dbReference>
<keyword evidence="1" id="KW-0732">Signal</keyword>
<proteinExistence type="predicted"/>
<evidence type="ECO:0000259" key="2">
    <source>
        <dbReference type="Pfam" id="PF13628"/>
    </source>
</evidence>
<dbReference type="InterPro" id="IPR012347">
    <property type="entry name" value="Ferritin-like"/>
</dbReference>
<sequence>MRKFIWLPAVVLLIAGASCGDNKRAKNFNQQTKVDDDALQFFTIANEANIAEIKTATIAENNSKNPRVVNYAKMLIKDHTDNRNEMKKIMLDKYVTVGDTVSVEHKMMADSISKLTGLAFDKSYMNMMVKDHQQAIELYKAQRQNTLKTLVNFADKSLPKLQAHLDSAKAIVASLK</sequence>